<proteinExistence type="predicted"/>
<dbReference type="PANTHER" id="PTHR43329">
    <property type="entry name" value="EPOXIDE HYDROLASE"/>
    <property type="match status" value="1"/>
</dbReference>
<dbReference type="InterPro" id="IPR029058">
    <property type="entry name" value="AB_hydrolase_fold"/>
</dbReference>
<comment type="caution">
    <text evidence="1">The sequence shown here is derived from an EMBL/GenBank/DDBJ whole genome shotgun (WGS) entry which is preliminary data.</text>
</comment>
<protein>
    <submittedName>
        <fullName evidence="1">Bifunctional epoxide hydrolase 2-like</fullName>
    </submittedName>
</protein>
<sequence>MFNKAMKRVNFVDYRTELVLKSSKKAKAEVREGVFACDGSLIGDYGLGISVGKLTSTSFEELQWFNFFLHVSLTDILTTLEGLGKDPMNQSVPTVALSDPDSQSSFPDTTLKVAKDFGVRPAFLFALLYPTRVARVVSLGVPHALFGPRKFHIELPKGFYINRWKEPGRAEVDFARLDAKTVVKNVYILFARSEIPIASEGQEIMDIVSQSTPLPSWFTDDDLSVYVALYEKSGFLNSLKVPYRSADEVYDIADQVIKNPMLVILGEKDYFLMFPGVEDFIKSGTINHFATSLEIEYVEPLILAFLKCGSFFLLPHLIVEYEKRRN</sequence>
<dbReference type="GO" id="GO:0016787">
    <property type="term" value="F:hydrolase activity"/>
    <property type="evidence" value="ECO:0007669"/>
    <property type="project" value="UniProtKB-KW"/>
</dbReference>
<evidence type="ECO:0000313" key="1">
    <source>
        <dbReference type="EMBL" id="GEU88484.1"/>
    </source>
</evidence>
<accession>A0A6L2NV97</accession>
<dbReference type="AlphaFoldDB" id="A0A6L2NV97"/>
<organism evidence="1">
    <name type="scientific">Tanacetum cinerariifolium</name>
    <name type="common">Dalmatian daisy</name>
    <name type="synonym">Chrysanthemum cinerariifolium</name>
    <dbReference type="NCBI Taxonomy" id="118510"/>
    <lineage>
        <taxon>Eukaryota</taxon>
        <taxon>Viridiplantae</taxon>
        <taxon>Streptophyta</taxon>
        <taxon>Embryophyta</taxon>
        <taxon>Tracheophyta</taxon>
        <taxon>Spermatophyta</taxon>
        <taxon>Magnoliopsida</taxon>
        <taxon>eudicotyledons</taxon>
        <taxon>Gunneridae</taxon>
        <taxon>Pentapetalae</taxon>
        <taxon>asterids</taxon>
        <taxon>campanulids</taxon>
        <taxon>Asterales</taxon>
        <taxon>Asteraceae</taxon>
        <taxon>Asteroideae</taxon>
        <taxon>Anthemideae</taxon>
        <taxon>Anthemidinae</taxon>
        <taxon>Tanacetum</taxon>
    </lineage>
</organism>
<dbReference type="Gene3D" id="3.40.50.1820">
    <property type="entry name" value="alpha/beta hydrolase"/>
    <property type="match status" value="1"/>
</dbReference>
<reference evidence="1" key="1">
    <citation type="journal article" date="2019" name="Sci. Rep.">
        <title>Draft genome of Tanacetum cinerariifolium, the natural source of mosquito coil.</title>
        <authorList>
            <person name="Yamashiro T."/>
            <person name="Shiraishi A."/>
            <person name="Satake H."/>
            <person name="Nakayama K."/>
        </authorList>
    </citation>
    <scope>NUCLEOTIDE SEQUENCE</scope>
</reference>
<dbReference type="SUPFAM" id="SSF53474">
    <property type="entry name" value="alpha/beta-Hydrolases"/>
    <property type="match status" value="1"/>
</dbReference>
<name>A0A6L2NV97_TANCI</name>
<feature type="non-terminal residue" evidence="1">
    <location>
        <position position="326"/>
    </location>
</feature>
<dbReference type="EMBL" id="BKCJ010009761">
    <property type="protein sequence ID" value="GEU88484.1"/>
    <property type="molecule type" value="Genomic_DNA"/>
</dbReference>
<gene>
    <name evidence="1" type="ORF">Tci_060462</name>
</gene>
<keyword evidence="1" id="KW-0378">Hydrolase</keyword>